<evidence type="ECO:0000259" key="1">
    <source>
        <dbReference type="PROSITE" id="PS50181"/>
    </source>
</evidence>
<gene>
    <name evidence="2" type="ORF">LUZ62_052785</name>
</gene>
<dbReference type="Pfam" id="PF00646">
    <property type="entry name" value="F-box"/>
    <property type="match status" value="1"/>
</dbReference>
<dbReference type="PANTHER" id="PTHR31639:SF285">
    <property type="entry name" value="OS01G0730200 PROTEIN"/>
    <property type="match status" value="1"/>
</dbReference>
<comment type="caution">
    <text evidence="2">The sequence shown here is derived from an EMBL/GenBank/DDBJ whole genome shotgun (WGS) entry which is preliminary data.</text>
</comment>
<dbReference type="Gene3D" id="3.80.10.10">
    <property type="entry name" value="Ribonuclease Inhibitor"/>
    <property type="match status" value="1"/>
</dbReference>
<name>A0AAV8G8Y9_9POAL</name>
<sequence length="309" mass="35142">MDGHQQQKRRMADFELNSDILSSLPSEIIEKIIVKLPLKEAIRTSILSSKWRSSWASIPDLVFDQNIPDQSKLIEPVDKVLQVHQGPILKFEIECVRACKVVFDRWLLILSQKGLKDLRLNFDTYKGSMVPSSLFSCDKLEKLLITSCTIYVPQCFQGLKLLRNVDLWYCKLKGITIEKFVSSCPLLESLILFGFVKSGCLTIHAPNLKRLKFQGGFANLSLETPKLISVSIFLNGGYWNFRPVNDGCKSNLLYTLGQLSNIEELMMESNFCEYLASDPIPEKLPVIFHQLKKIYIKDEGISKAVEAAF</sequence>
<dbReference type="AlphaFoldDB" id="A0AAV8G8Y9"/>
<evidence type="ECO:0000313" key="3">
    <source>
        <dbReference type="Proteomes" id="UP001140206"/>
    </source>
</evidence>
<dbReference type="SUPFAM" id="SSF52047">
    <property type="entry name" value="RNI-like"/>
    <property type="match status" value="1"/>
</dbReference>
<dbReference type="InterPro" id="IPR001810">
    <property type="entry name" value="F-box_dom"/>
</dbReference>
<evidence type="ECO:0000313" key="2">
    <source>
        <dbReference type="EMBL" id="KAJ4801539.1"/>
    </source>
</evidence>
<dbReference type="InterPro" id="IPR036047">
    <property type="entry name" value="F-box-like_dom_sf"/>
</dbReference>
<organism evidence="2 3">
    <name type="scientific">Rhynchospora pubera</name>
    <dbReference type="NCBI Taxonomy" id="906938"/>
    <lineage>
        <taxon>Eukaryota</taxon>
        <taxon>Viridiplantae</taxon>
        <taxon>Streptophyta</taxon>
        <taxon>Embryophyta</taxon>
        <taxon>Tracheophyta</taxon>
        <taxon>Spermatophyta</taxon>
        <taxon>Magnoliopsida</taxon>
        <taxon>Liliopsida</taxon>
        <taxon>Poales</taxon>
        <taxon>Cyperaceae</taxon>
        <taxon>Cyperoideae</taxon>
        <taxon>Rhynchosporeae</taxon>
        <taxon>Rhynchospora</taxon>
    </lineage>
</organism>
<accession>A0AAV8G8Y9</accession>
<dbReference type="EMBL" id="JAMFTS010000002">
    <property type="protein sequence ID" value="KAJ4801539.1"/>
    <property type="molecule type" value="Genomic_DNA"/>
</dbReference>
<dbReference type="PROSITE" id="PS50181">
    <property type="entry name" value="FBOX"/>
    <property type="match status" value="1"/>
</dbReference>
<feature type="domain" description="F-box" evidence="1">
    <location>
        <begin position="18"/>
        <end position="66"/>
    </location>
</feature>
<dbReference type="Proteomes" id="UP001140206">
    <property type="component" value="Chromosome 2"/>
</dbReference>
<dbReference type="Gene3D" id="1.20.1280.50">
    <property type="match status" value="1"/>
</dbReference>
<dbReference type="PANTHER" id="PTHR31639">
    <property type="entry name" value="F-BOX PROTEIN-LIKE"/>
    <property type="match status" value="1"/>
</dbReference>
<protein>
    <submittedName>
        <fullName evidence="2">F-box/RNI/FBD-like domain protein</fullName>
    </submittedName>
</protein>
<keyword evidence="3" id="KW-1185">Reference proteome</keyword>
<proteinExistence type="predicted"/>
<dbReference type="SUPFAM" id="SSF81383">
    <property type="entry name" value="F-box domain"/>
    <property type="match status" value="1"/>
</dbReference>
<dbReference type="InterPro" id="IPR055411">
    <property type="entry name" value="LRR_FXL15/At3g58940/PEG3-like"/>
</dbReference>
<reference evidence="2" key="1">
    <citation type="submission" date="2022-08" db="EMBL/GenBank/DDBJ databases">
        <authorList>
            <person name="Marques A."/>
        </authorList>
    </citation>
    <scope>NUCLEOTIDE SEQUENCE</scope>
    <source>
        <strain evidence="2">RhyPub2mFocal</strain>
        <tissue evidence="2">Leaves</tissue>
    </source>
</reference>
<dbReference type="Pfam" id="PF24758">
    <property type="entry name" value="LRR_At5g56370"/>
    <property type="match status" value="1"/>
</dbReference>
<dbReference type="InterPro" id="IPR032675">
    <property type="entry name" value="LRR_dom_sf"/>
</dbReference>